<evidence type="ECO:0000313" key="2">
    <source>
        <dbReference type="EMBL" id="GLD73411.1"/>
    </source>
</evidence>
<keyword evidence="3" id="KW-1185">Reference proteome</keyword>
<sequence>MLPPDLDLEVVDQQRVLETGCLVIGVHTPLHLMHNSGAGHPEASSSPGSGGKENESSSRVPQPPSPDCERVEENASLSEDEGDEETCWDLPEGYMGDQMEDRPEEEILQVSHPPSTSKTFAPAEYWR</sequence>
<accession>A0AAD3RM24</accession>
<organism evidence="2 3">
    <name type="scientific">Lates japonicus</name>
    <name type="common">Japanese lates</name>
    <dbReference type="NCBI Taxonomy" id="270547"/>
    <lineage>
        <taxon>Eukaryota</taxon>
        <taxon>Metazoa</taxon>
        <taxon>Chordata</taxon>
        <taxon>Craniata</taxon>
        <taxon>Vertebrata</taxon>
        <taxon>Euteleostomi</taxon>
        <taxon>Actinopterygii</taxon>
        <taxon>Neopterygii</taxon>
        <taxon>Teleostei</taxon>
        <taxon>Neoteleostei</taxon>
        <taxon>Acanthomorphata</taxon>
        <taxon>Carangaria</taxon>
        <taxon>Carangaria incertae sedis</taxon>
        <taxon>Centropomidae</taxon>
        <taxon>Lates</taxon>
    </lineage>
</organism>
<feature type="non-terminal residue" evidence="2">
    <location>
        <position position="1"/>
    </location>
</feature>
<gene>
    <name evidence="2" type="ORF">AKAME5_002473600</name>
</gene>
<dbReference type="EMBL" id="BRZM01001563">
    <property type="protein sequence ID" value="GLD73411.1"/>
    <property type="molecule type" value="Genomic_DNA"/>
</dbReference>
<reference evidence="2" key="1">
    <citation type="submission" date="2022-08" db="EMBL/GenBank/DDBJ databases">
        <title>Genome sequencing of akame (Lates japonicus).</title>
        <authorList>
            <person name="Hashiguchi Y."/>
            <person name="Takahashi H."/>
        </authorList>
    </citation>
    <scope>NUCLEOTIDE SEQUENCE</scope>
    <source>
        <strain evidence="2">Kochi</strain>
    </source>
</reference>
<evidence type="ECO:0000256" key="1">
    <source>
        <dbReference type="SAM" id="MobiDB-lite"/>
    </source>
</evidence>
<dbReference type="AlphaFoldDB" id="A0AAD3RM24"/>
<evidence type="ECO:0000313" key="3">
    <source>
        <dbReference type="Proteomes" id="UP001279410"/>
    </source>
</evidence>
<protein>
    <submittedName>
        <fullName evidence="2">Phosphatase and actin regulator 3a</fullName>
    </submittedName>
</protein>
<feature type="compositionally biased region" description="Acidic residues" evidence="1">
    <location>
        <begin position="78"/>
        <end position="87"/>
    </location>
</feature>
<name>A0AAD3RM24_LATJO</name>
<dbReference type="Proteomes" id="UP001279410">
    <property type="component" value="Unassembled WGS sequence"/>
</dbReference>
<feature type="region of interest" description="Disordered" evidence="1">
    <location>
        <begin position="31"/>
        <end position="127"/>
    </location>
</feature>
<comment type="caution">
    <text evidence="2">The sequence shown here is derived from an EMBL/GenBank/DDBJ whole genome shotgun (WGS) entry which is preliminary data.</text>
</comment>
<proteinExistence type="predicted"/>